<comment type="caution">
    <text evidence="7">The sequence shown here is derived from an EMBL/GenBank/DDBJ whole genome shotgun (WGS) entry which is preliminary data.</text>
</comment>
<evidence type="ECO:0000256" key="2">
    <source>
        <dbReference type="ARBA" id="ARBA00022829"/>
    </source>
</evidence>
<gene>
    <name evidence="7" type="ORF">NJQ99_08835</name>
</gene>
<keyword evidence="8" id="KW-1185">Reference proteome</keyword>
<evidence type="ECO:0000256" key="5">
    <source>
        <dbReference type="SAM" id="MobiDB-lite"/>
    </source>
</evidence>
<dbReference type="InterPro" id="IPR041468">
    <property type="entry name" value="HTH_ParB/Spo0J"/>
</dbReference>
<dbReference type="EMBL" id="JAMZFT010000002">
    <property type="protein sequence ID" value="MCP1336510.1"/>
    <property type="molecule type" value="Genomic_DNA"/>
</dbReference>
<evidence type="ECO:0000256" key="4">
    <source>
        <dbReference type="ARBA" id="ARBA00025472"/>
    </source>
</evidence>
<dbReference type="GO" id="GO:0005694">
    <property type="term" value="C:chromosome"/>
    <property type="evidence" value="ECO:0007669"/>
    <property type="project" value="TreeGrafter"/>
</dbReference>
<dbReference type="SUPFAM" id="SSF110849">
    <property type="entry name" value="ParB/Sulfiredoxin"/>
    <property type="match status" value="1"/>
</dbReference>
<sequence>MTEEAKRKGLGRGLSSLLGEDLAQEEAGRSDSDVRTVPVEFIVPNPEQPRRDFDADEMEALAASIREKGIIQPLIVRRLPDDPSSYQIVAGERRWRAAQMAQLHAVPVVVRDLTDAEVLELAIIENIQRADLNAVEEAGGFQRLIDQFGYTQEGLARIMGKSRSHIANTLRLLSLPEGVQTMLREGRLSAGHARTLVGRADAEDLAAAIVEKGLSVREAEQLVKSDRASGRGPSGGKGAKGRTGKNPDTVALENDLTAALGLKVTILHKDNEEQGEIRFGYHSLDQLDEICRRLCEPPSLRDWS</sequence>
<dbReference type="GO" id="GO:0045881">
    <property type="term" value="P:positive regulation of sporulation resulting in formation of a cellular spore"/>
    <property type="evidence" value="ECO:0007669"/>
    <property type="project" value="TreeGrafter"/>
</dbReference>
<dbReference type="CDD" id="cd16393">
    <property type="entry name" value="SPO0J_N"/>
    <property type="match status" value="1"/>
</dbReference>
<dbReference type="NCBIfam" id="TIGR00180">
    <property type="entry name" value="parB_part"/>
    <property type="match status" value="1"/>
</dbReference>
<dbReference type="FunFam" id="3.90.1530.30:FF:000001">
    <property type="entry name" value="Chromosome partitioning protein ParB"/>
    <property type="match status" value="1"/>
</dbReference>
<dbReference type="InterPro" id="IPR003115">
    <property type="entry name" value="ParB_N"/>
</dbReference>
<comment type="function">
    <text evidence="4">Involved in chromosome partition. Localize to both poles of the predivisional cell following completion of DNA replication. Binds to the DNA origin of replication.</text>
</comment>
<dbReference type="GO" id="GO:0007059">
    <property type="term" value="P:chromosome segregation"/>
    <property type="evidence" value="ECO:0007669"/>
    <property type="project" value="UniProtKB-KW"/>
</dbReference>
<organism evidence="7 8">
    <name type="scientific">Futiania mangrovi</name>
    <dbReference type="NCBI Taxonomy" id="2959716"/>
    <lineage>
        <taxon>Bacteria</taxon>
        <taxon>Pseudomonadati</taxon>
        <taxon>Pseudomonadota</taxon>
        <taxon>Alphaproteobacteria</taxon>
        <taxon>Futianiales</taxon>
        <taxon>Futianiaceae</taxon>
        <taxon>Futiania</taxon>
    </lineage>
</organism>
<keyword evidence="2" id="KW-0159">Chromosome partition</keyword>
<dbReference type="PANTHER" id="PTHR33375:SF1">
    <property type="entry name" value="CHROMOSOME-PARTITIONING PROTEIN PARB-RELATED"/>
    <property type="match status" value="1"/>
</dbReference>
<dbReference type="InterPro" id="IPR004437">
    <property type="entry name" value="ParB/RepB/Spo0J"/>
</dbReference>
<feature type="region of interest" description="Disordered" evidence="5">
    <location>
        <begin position="221"/>
        <end position="249"/>
    </location>
</feature>
<dbReference type="Gene3D" id="3.90.1530.30">
    <property type="match status" value="1"/>
</dbReference>
<name>A0A9J6PDQ6_9PROT</name>
<dbReference type="SMART" id="SM00470">
    <property type="entry name" value="ParB"/>
    <property type="match status" value="1"/>
</dbReference>
<dbReference type="Pfam" id="PF23552">
    <property type="entry name" value="ParB_C"/>
    <property type="match status" value="1"/>
</dbReference>
<dbReference type="GO" id="GO:0003677">
    <property type="term" value="F:DNA binding"/>
    <property type="evidence" value="ECO:0007669"/>
    <property type="project" value="UniProtKB-KW"/>
</dbReference>
<feature type="domain" description="ParB-like N-terminal" evidence="6">
    <location>
        <begin position="35"/>
        <end position="127"/>
    </location>
</feature>
<keyword evidence="3" id="KW-0238">DNA-binding</keyword>
<proteinExistence type="inferred from homology"/>
<accession>A0A9J6PDQ6</accession>
<dbReference type="AlphaFoldDB" id="A0A9J6PDQ6"/>
<dbReference type="InterPro" id="IPR036086">
    <property type="entry name" value="ParB/Sulfiredoxin_sf"/>
</dbReference>
<evidence type="ECO:0000313" key="8">
    <source>
        <dbReference type="Proteomes" id="UP001055804"/>
    </source>
</evidence>
<dbReference type="Proteomes" id="UP001055804">
    <property type="component" value="Unassembled WGS sequence"/>
</dbReference>
<dbReference type="Pfam" id="PF02195">
    <property type="entry name" value="ParB_N"/>
    <property type="match status" value="1"/>
</dbReference>
<comment type="similarity">
    <text evidence="1">Belongs to the ParB family.</text>
</comment>
<dbReference type="InterPro" id="IPR057240">
    <property type="entry name" value="ParB_dimer_C"/>
</dbReference>
<dbReference type="FunFam" id="1.10.10.2830:FF:000001">
    <property type="entry name" value="Chromosome partitioning protein ParB"/>
    <property type="match status" value="1"/>
</dbReference>
<evidence type="ECO:0000256" key="3">
    <source>
        <dbReference type="ARBA" id="ARBA00023125"/>
    </source>
</evidence>
<dbReference type="InterPro" id="IPR050336">
    <property type="entry name" value="Chromosome_partition/occlusion"/>
</dbReference>
<evidence type="ECO:0000259" key="6">
    <source>
        <dbReference type="SMART" id="SM00470"/>
    </source>
</evidence>
<reference evidence="7" key="1">
    <citation type="submission" date="2022-06" db="EMBL/GenBank/DDBJ databases">
        <title>Isolation and Genomics of Futiania mangrovii gen. nov., sp. nov., a Rare and Metabolically-versatile member in the Class Alphaproteobacteria.</title>
        <authorList>
            <person name="Liu L."/>
            <person name="Huang W.-C."/>
            <person name="Pan J."/>
            <person name="Li J."/>
            <person name="Huang Y."/>
            <person name="Du H."/>
            <person name="Liu Y."/>
            <person name="Li M."/>
        </authorList>
    </citation>
    <scope>NUCLEOTIDE SEQUENCE</scope>
    <source>
        <strain evidence="7">FT118</strain>
    </source>
</reference>
<evidence type="ECO:0000313" key="7">
    <source>
        <dbReference type="EMBL" id="MCP1336510.1"/>
    </source>
</evidence>
<evidence type="ECO:0000256" key="1">
    <source>
        <dbReference type="ARBA" id="ARBA00006295"/>
    </source>
</evidence>
<protein>
    <submittedName>
        <fullName evidence="7">ParB/RepB/Spo0J family partition protein</fullName>
    </submittedName>
</protein>
<dbReference type="PANTHER" id="PTHR33375">
    <property type="entry name" value="CHROMOSOME-PARTITIONING PROTEIN PARB-RELATED"/>
    <property type="match status" value="1"/>
</dbReference>
<dbReference type="RefSeq" id="WP_269332465.1">
    <property type="nucleotide sequence ID" value="NZ_JAMZFT010000002.1"/>
</dbReference>
<dbReference type="Gene3D" id="1.10.10.2830">
    <property type="match status" value="1"/>
</dbReference>
<dbReference type="Pfam" id="PF17762">
    <property type="entry name" value="HTH_ParB"/>
    <property type="match status" value="1"/>
</dbReference>